<dbReference type="OrthoDB" id="3045548at2759"/>
<reference evidence="4" key="1">
    <citation type="journal article" date="2017" name="Nat. Ecol. Evol.">
        <title>Genome expansion and lineage-specific genetic innovations in the forest pathogenic fungi Armillaria.</title>
        <authorList>
            <person name="Sipos G."/>
            <person name="Prasanna A.N."/>
            <person name="Walter M.C."/>
            <person name="O'Connor E."/>
            <person name="Balint B."/>
            <person name="Krizsan K."/>
            <person name="Kiss B."/>
            <person name="Hess J."/>
            <person name="Varga T."/>
            <person name="Slot J."/>
            <person name="Riley R."/>
            <person name="Boka B."/>
            <person name="Rigling D."/>
            <person name="Barry K."/>
            <person name="Lee J."/>
            <person name="Mihaltcheva S."/>
            <person name="LaButti K."/>
            <person name="Lipzen A."/>
            <person name="Waldron R."/>
            <person name="Moloney N.M."/>
            <person name="Sperisen C."/>
            <person name="Kredics L."/>
            <person name="Vagvoelgyi C."/>
            <person name="Patrignani A."/>
            <person name="Fitzpatrick D."/>
            <person name="Nagy I."/>
            <person name="Doyle S."/>
            <person name="Anderson J.B."/>
            <person name="Grigoriev I.V."/>
            <person name="Gueldener U."/>
            <person name="Muensterkoetter M."/>
            <person name="Nagy L.G."/>
        </authorList>
    </citation>
    <scope>NUCLEOTIDE SEQUENCE [LARGE SCALE GENOMIC DNA]</scope>
    <source>
        <strain evidence="4">C18/9</strain>
    </source>
</reference>
<name>A0A284S7U4_ARMOS</name>
<sequence length="193" mass="20974">MVGIVALVVGVVLAIKAVFLIGLWVLQRRKKYRSAVGNNTDGYIVPMPTVVPDPIIPPVLPSSSPSTRTRSISTMESLPSVVPPQTVVPHPILTSVLPSSSASARAISTLPSNPPRTLSQSSQNVYEEEIERLRREVLAQTTHITYLHEQREHTHTGTPPPSYRSSGSRRSDISEYFASSLSLPPMPPPPRVG</sequence>
<keyword evidence="2" id="KW-0812">Transmembrane</keyword>
<dbReference type="AlphaFoldDB" id="A0A284S7U4"/>
<keyword evidence="2" id="KW-0472">Membrane</keyword>
<dbReference type="OMA" id="HITYLHE"/>
<organism evidence="3 4">
    <name type="scientific">Armillaria ostoyae</name>
    <name type="common">Armillaria root rot fungus</name>
    <dbReference type="NCBI Taxonomy" id="47428"/>
    <lineage>
        <taxon>Eukaryota</taxon>
        <taxon>Fungi</taxon>
        <taxon>Dikarya</taxon>
        <taxon>Basidiomycota</taxon>
        <taxon>Agaricomycotina</taxon>
        <taxon>Agaricomycetes</taxon>
        <taxon>Agaricomycetidae</taxon>
        <taxon>Agaricales</taxon>
        <taxon>Marasmiineae</taxon>
        <taxon>Physalacriaceae</taxon>
        <taxon>Armillaria</taxon>
    </lineage>
</organism>
<proteinExistence type="predicted"/>
<gene>
    <name evidence="3" type="ORF">ARMOST_20581</name>
</gene>
<feature type="compositionally biased region" description="Pro residues" evidence="1">
    <location>
        <begin position="184"/>
        <end position="193"/>
    </location>
</feature>
<dbReference type="EMBL" id="FUEG01000040">
    <property type="protein sequence ID" value="SJL17040.1"/>
    <property type="molecule type" value="Genomic_DNA"/>
</dbReference>
<dbReference type="Proteomes" id="UP000219338">
    <property type="component" value="Unassembled WGS sequence"/>
</dbReference>
<evidence type="ECO:0000313" key="3">
    <source>
        <dbReference type="EMBL" id="SJL17040.1"/>
    </source>
</evidence>
<feature type="region of interest" description="Disordered" evidence="1">
    <location>
        <begin position="146"/>
        <end position="193"/>
    </location>
</feature>
<evidence type="ECO:0000256" key="1">
    <source>
        <dbReference type="SAM" id="MobiDB-lite"/>
    </source>
</evidence>
<evidence type="ECO:0000313" key="4">
    <source>
        <dbReference type="Proteomes" id="UP000219338"/>
    </source>
</evidence>
<keyword evidence="4" id="KW-1185">Reference proteome</keyword>
<protein>
    <submittedName>
        <fullName evidence="3">Uncharacterized protein</fullName>
    </submittedName>
</protein>
<evidence type="ECO:0000256" key="2">
    <source>
        <dbReference type="SAM" id="Phobius"/>
    </source>
</evidence>
<accession>A0A284S7U4</accession>
<feature type="compositionally biased region" description="Basic and acidic residues" evidence="1">
    <location>
        <begin position="146"/>
        <end position="155"/>
    </location>
</feature>
<keyword evidence="2" id="KW-1133">Transmembrane helix</keyword>
<feature type="transmembrane region" description="Helical" evidence="2">
    <location>
        <begin position="6"/>
        <end position="26"/>
    </location>
</feature>